<dbReference type="EMBL" id="JAVREV010000013">
    <property type="protein sequence ID" value="MDT0445284.1"/>
    <property type="molecule type" value="Genomic_DNA"/>
</dbReference>
<comment type="caution">
    <text evidence="3">The sequence shown here is derived from an EMBL/GenBank/DDBJ whole genome shotgun (WGS) entry which is preliminary data.</text>
</comment>
<evidence type="ECO:0000313" key="3">
    <source>
        <dbReference type="EMBL" id="MDT0445284.1"/>
    </source>
</evidence>
<reference evidence="4" key="1">
    <citation type="submission" date="2023-07" db="EMBL/GenBank/DDBJ databases">
        <title>30 novel species of actinomycetes from the DSMZ collection.</title>
        <authorList>
            <person name="Nouioui I."/>
        </authorList>
    </citation>
    <scope>NUCLEOTIDE SEQUENCE [LARGE SCALE GENOMIC DNA]</scope>
    <source>
        <strain evidence="4">DSM 41886</strain>
    </source>
</reference>
<dbReference type="Proteomes" id="UP001183615">
    <property type="component" value="Unassembled WGS sequence"/>
</dbReference>
<accession>A0ABU2S8G7</accession>
<dbReference type="Pfam" id="PF03724">
    <property type="entry name" value="META"/>
    <property type="match status" value="1"/>
</dbReference>
<sequence>MVAIALAAMAALAGCEAGTETAPETEPGTETEAEGGTGNGTPDGAEQLTDSRWLPEQVTVDGTEHPRPPGLTLVHLDLPDAEEFLDEFGCRYGSDVTVSGDTLLVDEVIRTDAGCAGDEDTFEENFLDVFQGSLTYEIDDEDGPGMNDPATLTLTNPAGGTITLTEDLPIPLPTT</sequence>
<protein>
    <submittedName>
        <fullName evidence="3">META domain-containing protein</fullName>
    </submittedName>
</protein>
<organism evidence="3 4">
    <name type="scientific">Streptomyces johnsoniae</name>
    <dbReference type="NCBI Taxonomy" id="3075532"/>
    <lineage>
        <taxon>Bacteria</taxon>
        <taxon>Bacillati</taxon>
        <taxon>Actinomycetota</taxon>
        <taxon>Actinomycetes</taxon>
        <taxon>Kitasatosporales</taxon>
        <taxon>Streptomycetaceae</taxon>
        <taxon>Streptomyces</taxon>
    </lineage>
</organism>
<evidence type="ECO:0000259" key="2">
    <source>
        <dbReference type="Pfam" id="PF03724"/>
    </source>
</evidence>
<keyword evidence="4" id="KW-1185">Reference proteome</keyword>
<dbReference type="Gene3D" id="2.40.128.270">
    <property type="match status" value="1"/>
</dbReference>
<feature type="domain" description="DUF306" evidence="2">
    <location>
        <begin position="46"/>
        <end position="161"/>
    </location>
</feature>
<gene>
    <name evidence="3" type="ORF">RM779_22155</name>
</gene>
<feature type="compositionally biased region" description="Low complexity" evidence="1">
    <location>
        <begin position="17"/>
        <end position="26"/>
    </location>
</feature>
<name>A0ABU2S8G7_9ACTN</name>
<dbReference type="InterPro" id="IPR038670">
    <property type="entry name" value="HslJ-like_sf"/>
</dbReference>
<proteinExistence type="predicted"/>
<evidence type="ECO:0000313" key="4">
    <source>
        <dbReference type="Proteomes" id="UP001183615"/>
    </source>
</evidence>
<dbReference type="InterPro" id="IPR005184">
    <property type="entry name" value="DUF306_Meta_HslJ"/>
</dbReference>
<evidence type="ECO:0000256" key="1">
    <source>
        <dbReference type="SAM" id="MobiDB-lite"/>
    </source>
</evidence>
<feature type="region of interest" description="Disordered" evidence="1">
    <location>
        <begin position="17"/>
        <end position="47"/>
    </location>
</feature>